<dbReference type="PROSITE" id="PS50164">
    <property type="entry name" value="GIY_YIG"/>
    <property type="match status" value="1"/>
</dbReference>
<accession>A0A9X0CUI3</accession>
<feature type="domain" description="GIY-YIG" evidence="1">
    <location>
        <begin position="194"/>
        <end position="284"/>
    </location>
</feature>
<proteinExistence type="predicted"/>
<gene>
    <name evidence="2" type="ORF">OS493_037169</name>
</gene>
<evidence type="ECO:0000313" key="3">
    <source>
        <dbReference type="Proteomes" id="UP001163046"/>
    </source>
</evidence>
<dbReference type="InterPro" id="IPR018575">
    <property type="entry name" value="Restrct_endonuc_II_Eco29kI"/>
</dbReference>
<sequence length="324" mass="38140">MATKFKSARVGKDSNLMEEIEKLPENLKYFWRTSQFHQFLRAFIHILSDPPNLTATKRRADYTQDIIQILPFLSELGKSFDWKVHRLIRMCYELCDDGCTELLQSLARSSNKYVINILWTGTTRELLSYYIDPYQFITWCLNFSCVPDVLRNAIDEQTLNVSFVFDSDLKRSALEFMDKLFIYPLDLEILKFLKLPGVYFIYYVGETELYIGSQVSPSTYNPVYVGKSKNNIGDRLRDHYQKIEAAKNLHLTDFVVRFMILNNEFQPPIIEKMLIELFCPVWNRESEVQFSFGNANSETNTWNKFHIQVDEETIKTMLEKLRIG</sequence>
<dbReference type="Proteomes" id="UP001163046">
    <property type="component" value="Unassembled WGS sequence"/>
</dbReference>
<reference evidence="2" key="1">
    <citation type="submission" date="2023-01" db="EMBL/GenBank/DDBJ databases">
        <title>Genome assembly of the deep-sea coral Lophelia pertusa.</title>
        <authorList>
            <person name="Herrera S."/>
            <person name="Cordes E."/>
        </authorList>
    </citation>
    <scope>NUCLEOTIDE SEQUENCE</scope>
    <source>
        <strain evidence="2">USNM1676648</strain>
        <tissue evidence="2">Polyp</tissue>
    </source>
</reference>
<evidence type="ECO:0000259" key="1">
    <source>
        <dbReference type="PROSITE" id="PS50164"/>
    </source>
</evidence>
<protein>
    <recommendedName>
        <fullName evidence="1">GIY-YIG domain-containing protein</fullName>
    </recommendedName>
</protein>
<evidence type="ECO:0000313" key="2">
    <source>
        <dbReference type="EMBL" id="KAJ7376061.1"/>
    </source>
</evidence>
<comment type="caution">
    <text evidence="2">The sequence shown here is derived from an EMBL/GenBank/DDBJ whole genome shotgun (WGS) entry which is preliminary data.</text>
</comment>
<dbReference type="Pfam" id="PF09517">
    <property type="entry name" value="RE_Eco29kI"/>
    <property type="match status" value="1"/>
</dbReference>
<keyword evidence="3" id="KW-1185">Reference proteome</keyword>
<dbReference type="OrthoDB" id="10557561at2759"/>
<organism evidence="2 3">
    <name type="scientific">Desmophyllum pertusum</name>
    <dbReference type="NCBI Taxonomy" id="174260"/>
    <lineage>
        <taxon>Eukaryota</taxon>
        <taxon>Metazoa</taxon>
        <taxon>Cnidaria</taxon>
        <taxon>Anthozoa</taxon>
        <taxon>Hexacorallia</taxon>
        <taxon>Scleractinia</taxon>
        <taxon>Caryophylliina</taxon>
        <taxon>Caryophylliidae</taxon>
        <taxon>Desmophyllum</taxon>
    </lineage>
</organism>
<dbReference type="InterPro" id="IPR000305">
    <property type="entry name" value="GIY-YIG_endonuc"/>
</dbReference>
<dbReference type="EMBL" id="MU826417">
    <property type="protein sequence ID" value="KAJ7376061.1"/>
    <property type="molecule type" value="Genomic_DNA"/>
</dbReference>
<name>A0A9X0CUI3_9CNID</name>
<dbReference type="AlphaFoldDB" id="A0A9X0CUI3"/>